<keyword evidence="3" id="KW-1185">Reference proteome</keyword>
<dbReference type="Proteomes" id="UP000628736">
    <property type="component" value="Unassembled WGS sequence"/>
</dbReference>
<dbReference type="PROSITE" id="PS51257">
    <property type="entry name" value="PROKAR_LIPOPROTEIN"/>
    <property type="match status" value="1"/>
</dbReference>
<dbReference type="NCBIfam" id="TIGR02867">
    <property type="entry name" value="spore_II_P"/>
    <property type="match status" value="1"/>
</dbReference>
<evidence type="ECO:0000313" key="3">
    <source>
        <dbReference type="Proteomes" id="UP000628736"/>
    </source>
</evidence>
<organism evidence="2 3">
    <name type="scientific">Flintibacter hominis</name>
    <dbReference type="NCBI Taxonomy" id="2763048"/>
    <lineage>
        <taxon>Bacteria</taxon>
        <taxon>Bacillati</taxon>
        <taxon>Bacillota</taxon>
        <taxon>Clostridia</taxon>
        <taxon>Eubacteriales</taxon>
        <taxon>Flintibacter</taxon>
    </lineage>
</organism>
<proteinExistence type="predicted"/>
<protein>
    <submittedName>
        <fullName evidence="2">Stage II sporulation protein P</fullName>
    </submittedName>
</protein>
<dbReference type="RefSeq" id="WP_186853199.1">
    <property type="nucleotide sequence ID" value="NZ_JACOPO010000008.1"/>
</dbReference>
<evidence type="ECO:0000256" key="1">
    <source>
        <dbReference type="SAM" id="MobiDB-lite"/>
    </source>
</evidence>
<dbReference type="EMBL" id="JACOPO010000008">
    <property type="protein sequence ID" value="MBC5723377.1"/>
    <property type="molecule type" value="Genomic_DNA"/>
</dbReference>
<reference evidence="2" key="1">
    <citation type="submission" date="2020-08" db="EMBL/GenBank/DDBJ databases">
        <title>Genome public.</title>
        <authorList>
            <person name="Liu C."/>
            <person name="Sun Q."/>
        </authorList>
    </citation>
    <scope>NUCLEOTIDE SEQUENCE</scope>
    <source>
        <strain evidence="2">NSJ-23</strain>
    </source>
</reference>
<evidence type="ECO:0000313" key="2">
    <source>
        <dbReference type="EMBL" id="MBC5723377.1"/>
    </source>
</evidence>
<dbReference type="AlphaFoldDB" id="A0A8J6JBF8"/>
<feature type="region of interest" description="Disordered" evidence="1">
    <location>
        <begin position="108"/>
        <end position="129"/>
    </location>
</feature>
<name>A0A8J6JBF8_9FIRM</name>
<accession>A0A8J6JBF8</accession>
<gene>
    <name evidence="2" type="ORF">H8S11_11210</name>
</gene>
<sequence length="389" mass="42234">MDKRDQIGRALRRGVALGLVLVACWGLSLMADLSGVKERLAALGQEPGLSVSLLSSQLGELPRQTASAELTGWGRLLLSHSALLAAGEEAVAEVRDGADPMEDLGSKEELVDEEEQGEPDLKPPTEDEGILEMTAKGKEGGKYLHDQGVYVYDRTDLGLDASVLEEGTVDVPLGEGPQILILHTHGSEAYSQSDGRSYEESDPYRTTDCNHNMVRVGEEMATVFRAHGLQVVHDTNLYDYPAYNGAYDRSKAAVEQWLKQYPTIKVVLDVHRDALVGNEGEIYKLVSEEAGEKVAQVMLVVGTDGSGAAHPRWRDNLAFGIKLQKNLVTGYSSLARPIVLRNSRYNQQLSPGYLLVEVGGHGNTLTEALAGARLWADNVARTLLAMKEG</sequence>
<comment type="caution">
    <text evidence="2">The sequence shown here is derived from an EMBL/GenBank/DDBJ whole genome shotgun (WGS) entry which is preliminary data.</text>
</comment>
<dbReference type="Pfam" id="PF07454">
    <property type="entry name" value="SpoIIP"/>
    <property type="match status" value="1"/>
</dbReference>
<dbReference type="InterPro" id="IPR010897">
    <property type="entry name" value="Spore_II_P"/>
</dbReference>